<evidence type="ECO:0000256" key="3">
    <source>
        <dbReference type="ARBA" id="ARBA00023180"/>
    </source>
</evidence>
<evidence type="ECO:0000313" key="5">
    <source>
        <dbReference type="Proteomes" id="UP001165740"/>
    </source>
</evidence>
<dbReference type="AlphaFoldDB" id="A0A9W3BJ08"/>
<dbReference type="GeneID" id="129928615"/>
<evidence type="ECO:0000313" key="7">
    <source>
        <dbReference type="RefSeq" id="XP_055899417.1"/>
    </source>
</evidence>
<name>A0A9W3BJ08_BIOGL</name>
<accession>A0A9W3BJ08</accession>
<dbReference type="GO" id="GO:0016715">
    <property type="term" value="F:oxidoreductase activity, acting on paired donors, with incorporation or reduction of molecular oxygen, reduced ascorbate as one donor, and incorporation of one atom of oxygen"/>
    <property type="evidence" value="ECO:0007669"/>
    <property type="project" value="InterPro"/>
</dbReference>
<evidence type="ECO:0000313" key="6">
    <source>
        <dbReference type="RefSeq" id="XP_055899416.1"/>
    </source>
</evidence>
<keyword evidence="6 7" id="KW-0560">Oxidoreductase</keyword>
<keyword evidence="5" id="KW-1185">Reference proteome</keyword>
<dbReference type="SUPFAM" id="SSF49742">
    <property type="entry name" value="PHM/PNGase F"/>
    <property type="match status" value="1"/>
</dbReference>
<dbReference type="Pfam" id="PF03712">
    <property type="entry name" value="Cu2_monoox_C"/>
    <property type="match status" value="1"/>
</dbReference>
<evidence type="ECO:0000256" key="2">
    <source>
        <dbReference type="ARBA" id="ARBA00023157"/>
    </source>
</evidence>
<keyword evidence="6 7" id="KW-0503">Monooxygenase</keyword>
<gene>
    <name evidence="6 7" type="primary">LOC129928615</name>
</gene>
<proteinExistence type="predicted"/>
<protein>
    <submittedName>
        <fullName evidence="6 7">Probable peptidyl-glycine alpha-amidating monooxygenase pamn-1 isoform X2</fullName>
    </submittedName>
</protein>
<dbReference type="Proteomes" id="UP001165740">
    <property type="component" value="Chromosome 10"/>
</dbReference>
<reference evidence="6 7" key="1">
    <citation type="submission" date="2025-04" db="UniProtKB">
        <authorList>
            <consortium name="RefSeq"/>
        </authorList>
    </citation>
    <scope>IDENTIFICATION</scope>
</reference>
<dbReference type="PANTHER" id="PTHR10680">
    <property type="entry name" value="PEPTIDYL-GLYCINE ALPHA-AMIDATING MONOOXYGENASE"/>
    <property type="match status" value="1"/>
</dbReference>
<evidence type="ECO:0000256" key="1">
    <source>
        <dbReference type="ARBA" id="ARBA00022729"/>
    </source>
</evidence>
<dbReference type="RefSeq" id="XP_055899416.1">
    <property type="nucleotide sequence ID" value="XM_056043441.1"/>
</dbReference>
<dbReference type="RefSeq" id="XP_055899417.1">
    <property type="nucleotide sequence ID" value="XM_056043442.1"/>
</dbReference>
<keyword evidence="1" id="KW-0732">Signal</keyword>
<dbReference type="GO" id="GO:0005576">
    <property type="term" value="C:extracellular region"/>
    <property type="evidence" value="ECO:0007669"/>
    <property type="project" value="TreeGrafter"/>
</dbReference>
<dbReference type="InterPro" id="IPR024548">
    <property type="entry name" value="Cu2_monoox_C"/>
</dbReference>
<sequence>MCKNSHPVILFAQAKNAPPTILPKDAEDEDHSGLKIYVTHKKQPYVAGVFFLASASFTIPQGHSSFPVDVGCRFSKEKSIFPFAYKPHAHGLGRDITGYQYNGSYHEIDKGHPQWPQTFYPVTNKIEVKNGDYLLGRCTYDSTSMDCPVNVGSTGNDEMCNFYIVFYTDSSVQEPYGECLG</sequence>
<keyword evidence="2" id="KW-1015">Disulfide bond</keyword>
<dbReference type="PANTHER" id="PTHR10680:SF14">
    <property type="entry name" value="PEPTIDYL-GLYCINE ALPHA-AMIDATING MONOOXYGENASE"/>
    <property type="match status" value="1"/>
</dbReference>
<dbReference type="InterPro" id="IPR008977">
    <property type="entry name" value="PHM/PNGase_F_dom_sf"/>
</dbReference>
<evidence type="ECO:0000259" key="4">
    <source>
        <dbReference type="Pfam" id="PF03712"/>
    </source>
</evidence>
<dbReference type="Gene3D" id="2.60.120.230">
    <property type="match status" value="1"/>
</dbReference>
<keyword evidence="3" id="KW-0325">Glycoprotein</keyword>
<organism evidence="5 6">
    <name type="scientific">Biomphalaria glabrata</name>
    <name type="common">Bloodfluke planorb</name>
    <name type="synonym">Freshwater snail</name>
    <dbReference type="NCBI Taxonomy" id="6526"/>
    <lineage>
        <taxon>Eukaryota</taxon>
        <taxon>Metazoa</taxon>
        <taxon>Spiralia</taxon>
        <taxon>Lophotrochozoa</taxon>
        <taxon>Mollusca</taxon>
        <taxon>Gastropoda</taxon>
        <taxon>Heterobranchia</taxon>
        <taxon>Euthyneura</taxon>
        <taxon>Panpulmonata</taxon>
        <taxon>Hygrophila</taxon>
        <taxon>Lymnaeoidea</taxon>
        <taxon>Planorbidae</taxon>
        <taxon>Biomphalaria</taxon>
    </lineage>
</organism>
<dbReference type="InterPro" id="IPR014784">
    <property type="entry name" value="Cu2_ascorb_mOase-like_C"/>
</dbReference>
<feature type="domain" description="Copper type II ascorbate-dependent monooxygenase C-terminal" evidence="4">
    <location>
        <begin position="46"/>
        <end position="172"/>
    </location>
</feature>